<name>A0ABR4PQL6_9HELO</name>
<keyword evidence="2" id="KW-0812">Transmembrane</keyword>
<gene>
    <name evidence="3" type="ORF">PVAG01_04477</name>
</gene>
<feature type="region of interest" description="Disordered" evidence="1">
    <location>
        <begin position="296"/>
        <end position="338"/>
    </location>
</feature>
<protein>
    <submittedName>
        <fullName evidence="3">Uncharacterized protein</fullName>
    </submittedName>
</protein>
<keyword evidence="2" id="KW-0472">Membrane</keyword>
<keyword evidence="2" id="KW-1133">Transmembrane helix</keyword>
<feature type="transmembrane region" description="Helical" evidence="2">
    <location>
        <begin position="171"/>
        <end position="193"/>
    </location>
</feature>
<organism evidence="3 4">
    <name type="scientific">Phlyctema vagabunda</name>
    <dbReference type="NCBI Taxonomy" id="108571"/>
    <lineage>
        <taxon>Eukaryota</taxon>
        <taxon>Fungi</taxon>
        <taxon>Dikarya</taxon>
        <taxon>Ascomycota</taxon>
        <taxon>Pezizomycotina</taxon>
        <taxon>Leotiomycetes</taxon>
        <taxon>Helotiales</taxon>
        <taxon>Dermateaceae</taxon>
        <taxon>Phlyctema</taxon>
    </lineage>
</organism>
<keyword evidence="4" id="KW-1185">Reference proteome</keyword>
<proteinExistence type="predicted"/>
<comment type="caution">
    <text evidence="3">The sequence shown here is derived from an EMBL/GenBank/DDBJ whole genome shotgun (WGS) entry which is preliminary data.</text>
</comment>
<dbReference type="EMBL" id="JBFCZG010000003">
    <property type="protein sequence ID" value="KAL3425196.1"/>
    <property type="molecule type" value="Genomic_DNA"/>
</dbReference>
<feature type="compositionally biased region" description="Polar residues" evidence="1">
    <location>
        <begin position="306"/>
        <end position="315"/>
    </location>
</feature>
<feature type="transmembrane region" description="Helical" evidence="2">
    <location>
        <begin position="239"/>
        <end position="261"/>
    </location>
</feature>
<dbReference type="PANTHER" id="PTHR38848">
    <property type="entry name" value="G-PROTEIN COUPLED RECEPTORS FAMILY 3 PROFILE DOMAIN-CONTAINING PROTEIN"/>
    <property type="match status" value="1"/>
</dbReference>
<feature type="transmembrane region" description="Helical" evidence="2">
    <location>
        <begin position="130"/>
        <end position="151"/>
    </location>
</feature>
<feature type="transmembrane region" description="Helical" evidence="2">
    <location>
        <begin position="91"/>
        <end position="110"/>
    </location>
</feature>
<evidence type="ECO:0000313" key="3">
    <source>
        <dbReference type="EMBL" id="KAL3425196.1"/>
    </source>
</evidence>
<accession>A0ABR4PQL6</accession>
<evidence type="ECO:0000313" key="4">
    <source>
        <dbReference type="Proteomes" id="UP001629113"/>
    </source>
</evidence>
<sequence length="378" mass="42469">MYNMFTTRAFIPAPVPRPGLVISMVLSIVSSCVLAVCLSRRMHALRRWRTMRLTHWLTLAIYFDSILFVSATAVLSHGFGLNSSAKTCSAAILLCLLCYMSTKILIYYMFVEKVNVVNAISKRRLQSKLYIFNCFGMMLPYCIVVVLNFIFRIAKINEDGMCIIGMEKKAMMPLIIFDVIVNVYLTVLFIIPLRKQYTYKSSNDNALRTVTFRTFMGSLATLISSVINLTILMVLEGEPAWICLMCCNADILFSVVVLHWVTSKDKQKGSTVAQSQGTARHCNSCNSVSLNEFNQKRGGTGERASVRNTRSNVEYNPNAIREDDEEQMIPDSKGPENTQVISVTSDISVQSETPSVKSVEVTWSGSVNERKWSSNDQL</sequence>
<feature type="transmembrane region" description="Helical" evidence="2">
    <location>
        <begin position="214"/>
        <end position="233"/>
    </location>
</feature>
<reference evidence="3 4" key="1">
    <citation type="submission" date="2024-06" db="EMBL/GenBank/DDBJ databases">
        <title>Complete genome of Phlyctema vagabunda strain 19-DSS-EL-015.</title>
        <authorList>
            <person name="Fiorenzani C."/>
        </authorList>
    </citation>
    <scope>NUCLEOTIDE SEQUENCE [LARGE SCALE GENOMIC DNA]</scope>
    <source>
        <strain evidence="3 4">19-DSS-EL-015</strain>
    </source>
</reference>
<dbReference type="PANTHER" id="PTHR38848:SF3">
    <property type="entry name" value="G-PROTEIN COUPLED RECEPTORS FAMILY 3 PROFILE DOMAIN-CONTAINING PROTEIN"/>
    <property type="match status" value="1"/>
</dbReference>
<evidence type="ECO:0000256" key="2">
    <source>
        <dbReference type="SAM" id="Phobius"/>
    </source>
</evidence>
<feature type="transmembrane region" description="Helical" evidence="2">
    <location>
        <begin position="20"/>
        <end position="38"/>
    </location>
</feature>
<feature type="transmembrane region" description="Helical" evidence="2">
    <location>
        <begin position="59"/>
        <end position="79"/>
    </location>
</feature>
<dbReference type="Proteomes" id="UP001629113">
    <property type="component" value="Unassembled WGS sequence"/>
</dbReference>
<evidence type="ECO:0000256" key="1">
    <source>
        <dbReference type="SAM" id="MobiDB-lite"/>
    </source>
</evidence>